<dbReference type="Pfam" id="PF05930">
    <property type="entry name" value="Phage_AlpA"/>
    <property type="match status" value="1"/>
</dbReference>
<keyword evidence="2" id="KW-1185">Reference proteome</keyword>
<dbReference type="InterPro" id="IPR010260">
    <property type="entry name" value="AlpA"/>
</dbReference>
<dbReference type="AlphaFoldDB" id="A0A7T4URN0"/>
<gene>
    <name evidence="1" type="ORF">I6N98_07545</name>
</gene>
<dbReference type="Proteomes" id="UP000596063">
    <property type="component" value="Chromosome"/>
</dbReference>
<reference evidence="1 2" key="1">
    <citation type="submission" date="2020-12" db="EMBL/GenBank/DDBJ databases">
        <authorList>
            <person name="Shan Y."/>
        </authorList>
    </citation>
    <scope>NUCLEOTIDE SEQUENCE [LARGE SCALE GENOMIC DNA]</scope>
    <source>
        <strain evidence="2">csc3.9</strain>
    </source>
</reference>
<protein>
    <submittedName>
        <fullName evidence="1">AlpA family phage regulatory protein</fullName>
    </submittedName>
</protein>
<dbReference type="Gene3D" id="1.10.238.160">
    <property type="match status" value="1"/>
</dbReference>
<sequence>MPKPLKRDLNQSPNNLETANSQRNIRIIRVKDVMLKTGLSKSHIYLLANKGLFPSSLAIVPGGASRGWVESEVDDWVMSRIATRKMEDC</sequence>
<dbReference type="InterPro" id="IPR052931">
    <property type="entry name" value="Prophage_regulatory_activator"/>
</dbReference>
<evidence type="ECO:0000313" key="1">
    <source>
        <dbReference type="EMBL" id="QQD19687.1"/>
    </source>
</evidence>
<dbReference type="PANTHER" id="PTHR36154:SF1">
    <property type="entry name" value="DNA-BINDING TRANSCRIPTIONAL ACTIVATOR ALPA"/>
    <property type="match status" value="1"/>
</dbReference>
<evidence type="ECO:0000313" key="2">
    <source>
        <dbReference type="Proteomes" id="UP000596063"/>
    </source>
</evidence>
<name>A0A7T4URN0_9GAMM</name>
<accession>A0A7T4URN0</accession>
<dbReference type="KEGG" id="snan:I6N98_07545"/>
<dbReference type="PANTHER" id="PTHR36154">
    <property type="entry name" value="DNA-BINDING TRANSCRIPTIONAL ACTIVATOR ALPA"/>
    <property type="match status" value="1"/>
</dbReference>
<dbReference type="EMBL" id="CP066167">
    <property type="protein sequence ID" value="QQD19687.1"/>
    <property type="molecule type" value="Genomic_DNA"/>
</dbReference>
<proteinExistence type="predicted"/>
<organism evidence="1 2">
    <name type="scientific">Spongiibacter nanhainus</name>
    <dbReference type="NCBI Taxonomy" id="2794344"/>
    <lineage>
        <taxon>Bacteria</taxon>
        <taxon>Pseudomonadati</taxon>
        <taxon>Pseudomonadota</taxon>
        <taxon>Gammaproteobacteria</taxon>
        <taxon>Cellvibrionales</taxon>
        <taxon>Spongiibacteraceae</taxon>
        <taxon>Spongiibacter</taxon>
    </lineage>
</organism>